<dbReference type="AlphaFoldDB" id="A0A016W7V3"/>
<evidence type="ECO:0000256" key="1">
    <source>
        <dbReference type="SAM" id="MobiDB-lite"/>
    </source>
</evidence>
<comment type="caution">
    <text evidence="2">The sequence shown here is derived from an EMBL/GenBank/DDBJ whole genome shotgun (WGS) entry which is preliminary data.</text>
</comment>
<accession>A0A016W7V3</accession>
<gene>
    <name evidence="2" type="primary">Acey_s1003.g3357</name>
    <name evidence="2" type="ORF">Y032_1003g3357</name>
</gene>
<keyword evidence="3" id="KW-1185">Reference proteome</keyword>
<organism evidence="2 3">
    <name type="scientific">Ancylostoma ceylanicum</name>
    <dbReference type="NCBI Taxonomy" id="53326"/>
    <lineage>
        <taxon>Eukaryota</taxon>
        <taxon>Metazoa</taxon>
        <taxon>Ecdysozoa</taxon>
        <taxon>Nematoda</taxon>
        <taxon>Chromadorea</taxon>
        <taxon>Rhabditida</taxon>
        <taxon>Rhabditina</taxon>
        <taxon>Rhabditomorpha</taxon>
        <taxon>Strongyloidea</taxon>
        <taxon>Ancylostomatidae</taxon>
        <taxon>Ancylostomatinae</taxon>
        <taxon>Ancylostoma</taxon>
    </lineage>
</organism>
<sequence>MSTTPTVYRQFEPPPSHTPRQVAFLAVQPPFASNSCHPSSPSTSSSCPSPPSTSRSRSPHYDKEES</sequence>
<evidence type="ECO:0000313" key="2">
    <source>
        <dbReference type="EMBL" id="EYC35671.1"/>
    </source>
</evidence>
<protein>
    <submittedName>
        <fullName evidence="2">Uncharacterized protein</fullName>
    </submittedName>
</protein>
<feature type="region of interest" description="Disordered" evidence="1">
    <location>
        <begin position="31"/>
        <end position="66"/>
    </location>
</feature>
<evidence type="ECO:0000313" key="3">
    <source>
        <dbReference type="Proteomes" id="UP000024635"/>
    </source>
</evidence>
<proteinExistence type="predicted"/>
<name>A0A016W7V3_9BILA</name>
<reference evidence="3" key="1">
    <citation type="journal article" date="2015" name="Nat. Genet.">
        <title>The genome and transcriptome of the zoonotic hookworm Ancylostoma ceylanicum identify infection-specific gene families.</title>
        <authorList>
            <person name="Schwarz E.M."/>
            <person name="Hu Y."/>
            <person name="Antoshechkin I."/>
            <person name="Miller M.M."/>
            <person name="Sternberg P.W."/>
            <person name="Aroian R.V."/>
        </authorList>
    </citation>
    <scope>NUCLEOTIDE SEQUENCE</scope>
    <source>
        <strain evidence="3">HY135</strain>
    </source>
</reference>
<feature type="compositionally biased region" description="Low complexity" evidence="1">
    <location>
        <begin position="35"/>
        <end position="56"/>
    </location>
</feature>
<dbReference type="Proteomes" id="UP000024635">
    <property type="component" value="Unassembled WGS sequence"/>
</dbReference>
<dbReference type="EMBL" id="JARK01000603">
    <property type="protein sequence ID" value="EYC35671.1"/>
    <property type="molecule type" value="Genomic_DNA"/>
</dbReference>